<organism evidence="1 2">
    <name type="scientific">Kineosporia babensis</name>
    <dbReference type="NCBI Taxonomy" id="499548"/>
    <lineage>
        <taxon>Bacteria</taxon>
        <taxon>Bacillati</taxon>
        <taxon>Actinomycetota</taxon>
        <taxon>Actinomycetes</taxon>
        <taxon>Kineosporiales</taxon>
        <taxon>Kineosporiaceae</taxon>
        <taxon>Kineosporia</taxon>
    </lineage>
</organism>
<dbReference type="Proteomes" id="UP001138997">
    <property type="component" value="Unassembled WGS sequence"/>
</dbReference>
<evidence type="ECO:0000313" key="2">
    <source>
        <dbReference type="Proteomes" id="UP001138997"/>
    </source>
</evidence>
<comment type="caution">
    <text evidence="1">The sequence shown here is derived from an EMBL/GenBank/DDBJ whole genome shotgun (WGS) entry which is preliminary data.</text>
</comment>
<keyword evidence="2" id="KW-1185">Reference proteome</keyword>
<evidence type="ECO:0000313" key="1">
    <source>
        <dbReference type="EMBL" id="MCD5312979.1"/>
    </source>
</evidence>
<dbReference type="RefSeq" id="WP_231443748.1">
    <property type="nucleotide sequence ID" value="NZ_JAJOMB010000010.1"/>
</dbReference>
<gene>
    <name evidence="1" type="ORF">LR394_18890</name>
</gene>
<dbReference type="AlphaFoldDB" id="A0A9X1NG62"/>
<reference evidence="1" key="1">
    <citation type="submission" date="2021-11" db="EMBL/GenBank/DDBJ databases">
        <title>Streptomyces corallinus and Kineosporia corallina sp. nov., two new coral-derived marine actinobacteria.</title>
        <authorList>
            <person name="Buangrab K."/>
            <person name="Sutthacheep M."/>
            <person name="Yeemin T."/>
            <person name="Harunari E."/>
            <person name="Igarashi Y."/>
            <person name="Sripreechasak P."/>
            <person name="Kanchanasin P."/>
            <person name="Tanasupawat S."/>
            <person name="Phongsopitanun W."/>
        </authorList>
    </citation>
    <scope>NUCLEOTIDE SEQUENCE</scope>
    <source>
        <strain evidence="1">JCM 31032</strain>
    </source>
</reference>
<name>A0A9X1NG62_9ACTN</name>
<sequence>MVTVEVDVHGVERRLNAGLLTCPDCGGRLGPWGHARARSVRERDGVVRVRPRRARCSVCLITHVLLPVSCLLRRADTVEVIGAALAAKAAGAGHRSIAHEFRRAPATVRGWLRRFASRLEVVRAFFTVLAVRVESDPVVPGPGENAWSDAIAAISSVRKAIWRRFEPREIVGEVTLWRSACAATSGRLLSPRWSARIAVR</sequence>
<protein>
    <submittedName>
        <fullName evidence="1">Uncharacterized protein</fullName>
    </submittedName>
</protein>
<accession>A0A9X1NG62</accession>
<proteinExistence type="predicted"/>
<dbReference type="EMBL" id="JAJOMB010000010">
    <property type="protein sequence ID" value="MCD5312979.1"/>
    <property type="molecule type" value="Genomic_DNA"/>
</dbReference>